<accession>A0AAQ3NNU3</accession>
<proteinExistence type="predicted"/>
<evidence type="ECO:0000313" key="3">
    <source>
        <dbReference type="Proteomes" id="UP001374535"/>
    </source>
</evidence>
<protein>
    <submittedName>
        <fullName evidence="2">Uncharacterized protein</fullName>
    </submittedName>
</protein>
<reference evidence="2 3" key="1">
    <citation type="journal article" date="2023" name="Life. Sci Alliance">
        <title>Evolutionary insights into 3D genome organization and epigenetic landscape of Vigna mungo.</title>
        <authorList>
            <person name="Junaid A."/>
            <person name="Singh B."/>
            <person name="Bhatia S."/>
        </authorList>
    </citation>
    <scope>NUCLEOTIDE SEQUENCE [LARGE SCALE GENOMIC DNA]</scope>
    <source>
        <strain evidence="2">Urdbean</strain>
    </source>
</reference>
<dbReference type="EMBL" id="CP144696">
    <property type="protein sequence ID" value="WVZ12537.1"/>
    <property type="molecule type" value="Genomic_DNA"/>
</dbReference>
<gene>
    <name evidence="2" type="ORF">V8G54_017067</name>
</gene>
<keyword evidence="3" id="KW-1185">Reference proteome</keyword>
<evidence type="ECO:0000256" key="1">
    <source>
        <dbReference type="SAM" id="MobiDB-lite"/>
    </source>
</evidence>
<organism evidence="2 3">
    <name type="scientific">Vigna mungo</name>
    <name type="common">Black gram</name>
    <name type="synonym">Phaseolus mungo</name>
    <dbReference type="NCBI Taxonomy" id="3915"/>
    <lineage>
        <taxon>Eukaryota</taxon>
        <taxon>Viridiplantae</taxon>
        <taxon>Streptophyta</taxon>
        <taxon>Embryophyta</taxon>
        <taxon>Tracheophyta</taxon>
        <taxon>Spermatophyta</taxon>
        <taxon>Magnoliopsida</taxon>
        <taxon>eudicotyledons</taxon>
        <taxon>Gunneridae</taxon>
        <taxon>Pentapetalae</taxon>
        <taxon>rosids</taxon>
        <taxon>fabids</taxon>
        <taxon>Fabales</taxon>
        <taxon>Fabaceae</taxon>
        <taxon>Papilionoideae</taxon>
        <taxon>50 kb inversion clade</taxon>
        <taxon>NPAAA clade</taxon>
        <taxon>indigoferoid/millettioid clade</taxon>
        <taxon>Phaseoleae</taxon>
        <taxon>Vigna</taxon>
    </lineage>
</organism>
<name>A0AAQ3NNU3_VIGMU</name>
<evidence type="ECO:0000313" key="2">
    <source>
        <dbReference type="EMBL" id="WVZ12537.1"/>
    </source>
</evidence>
<dbReference type="Proteomes" id="UP001374535">
    <property type="component" value="Chromosome 5"/>
</dbReference>
<dbReference type="AlphaFoldDB" id="A0AAQ3NNU3"/>
<sequence length="219" mass="24527">MFASNRLDCSSEFAREKNDFEIVFLAVDLRRWKSDDLPSRQNGRICTDLKDLYPVRLFKAPIVQNSDCSKLRFFKTLTPYATLVVGGSSRVVVVEGIKKMKRDEEDEAEKAEHMLMYPVPVNSEPYPDTGFSYPDPPHGCHTLIPCSIAAKMGYQNCLNLGAWVMRSSSSSPHRQTRDSREMSAMENGRGGDVCDLPKALQIREETLSLVASLGKGDVT</sequence>
<feature type="region of interest" description="Disordered" evidence="1">
    <location>
        <begin position="168"/>
        <end position="190"/>
    </location>
</feature>